<comment type="caution">
    <text evidence="2">The sequence shown here is derived from an EMBL/GenBank/DDBJ whole genome shotgun (WGS) entry which is preliminary data.</text>
</comment>
<dbReference type="GO" id="GO:0004386">
    <property type="term" value="F:helicase activity"/>
    <property type="evidence" value="ECO:0007669"/>
    <property type="project" value="UniProtKB-KW"/>
</dbReference>
<evidence type="ECO:0000313" key="2">
    <source>
        <dbReference type="EMBL" id="OWZ14894.1"/>
    </source>
</evidence>
<dbReference type="OrthoDB" id="120387at2759"/>
<name>A0A225WBX7_9STRA</name>
<keyword evidence="2" id="KW-0067">ATP-binding</keyword>
<gene>
    <name evidence="2" type="ORF">PHMEG_00011552</name>
</gene>
<protein>
    <submittedName>
        <fullName evidence="2">Helitron helicase</fullName>
    </submittedName>
</protein>
<dbReference type="AlphaFoldDB" id="A0A225WBX7"/>
<dbReference type="Proteomes" id="UP000198211">
    <property type="component" value="Unassembled WGS sequence"/>
</dbReference>
<dbReference type="Pfam" id="PF14214">
    <property type="entry name" value="Helitron_like_N"/>
    <property type="match status" value="1"/>
</dbReference>
<dbReference type="InterPro" id="IPR025476">
    <property type="entry name" value="Helitron_helicase-like"/>
</dbReference>
<keyword evidence="2" id="KW-0378">Hydrolase</keyword>
<dbReference type="STRING" id="4795.A0A225WBX7"/>
<dbReference type="PANTHER" id="PTHR45786">
    <property type="entry name" value="DNA BINDING PROTEIN-LIKE"/>
    <property type="match status" value="1"/>
</dbReference>
<feature type="domain" description="Helitron helicase-like" evidence="1">
    <location>
        <begin position="148"/>
        <end position="340"/>
    </location>
</feature>
<keyword evidence="2" id="KW-0347">Helicase</keyword>
<dbReference type="EMBL" id="NBNE01001238">
    <property type="protein sequence ID" value="OWZ14894.1"/>
    <property type="molecule type" value="Genomic_DNA"/>
</dbReference>
<reference evidence="3" key="1">
    <citation type="submission" date="2017-03" db="EMBL/GenBank/DDBJ databases">
        <title>Phytopthora megakarya and P. palmivora, two closely related causual agents of cacao black pod achieved similar genome size and gene model numbers by different mechanisms.</title>
        <authorList>
            <person name="Ali S."/>
            <person name="Shao J."/>
            <person name="Larry D.J."/>
            <person name="Kronmiller B."/>
            <person name="Shen D."/>
            <person name="Strem M.D."/>
            <person name="Melnick R.L."/>
            <person name="Guiltinan M.J."/>
            <person name="Tyler B.M."/>
            <person name="Meinhardt L.W."/>
            <person name="Bailey B.A."/>
        </authorList>
    </citation>
    <scope>NUCLEOTIDE SEQUENCE [LARGE SCALE GENOMIC DNA]</scope>
    <source>
        <strain evidence="3">zdho120</strain>
    </source>
</reference>
<organism evidence="2 3">
    <name type="scientific">Phytophthora megakarya</name>
    <dbReference type="NCBI Taxonomy" id="4795"/>
    <lineage>
        <taxon>Eukaryota</taxon>
        <taxon>Sar</taxon>
        <taxon>Stramenopiles</taxon>
        <taxon>Oomycota</taxon>
        <taxon>Peronosporomycetes</taxon>
        <taxon>Peronosporales</taxon>
        <taxon>Peronosporaceae</taxon>
        <taxon>Phytophthora</taxon>
    </lineage>
</organism>
<evidence type="ECO:0000313" key="3">
    <source>
        <dbReference type="Proteomes" id="UP000198211"/>
    </source>
</evidence>
<keyword evidence="3" id="KW-1185">Reference proteome</keyword>
<proteinExistence type="predicted"/>
<dbReference type="PANTHER" id="PTHR45786:SF74">
    <property type="entry name" value="ATP-DEPENDENT DNA HELICASE"/>
    <property type="match status" value="1"/>
</dbReference>
<evidence type="ECO:0000259" key="1">
    <source>
        <dbReference type="Pfam" id="PF14214"/>
    </source>
</evidence>
<accession>A0A225WBX7</accession>
<keyword evidence="2" id="KW-0547">Nucleotide-binding</keyword>
<sequence length="509" mass="59072">MVMCTRDLSILKLTVNFGFMLVMERTGDTQHANCFRAAINIDANAGQTRDIVLYTGQGGFNRIYESNPHYDPLQYPLLHPYGESGWTYKLPYASEQNCNNDGDDEGRANYDQNDQNMEGELDEWGYIVQYEDGSEGRRKTTMSLREFVAYLFFDRTGDYSFLLLGGRLTQQYCVDQWSTAEQQRLRYIENNQFEFRLETIQGLTDAYRHEGTEAHRVAAMYELEQTAQDSVTHRERQQNTSNGTIEPDANGVGRRLFTTFFYRCSRFITYTYNPKWVEIKETYVQVKRQPTVQISWRVFMQKLKAISNDLDEGVLRIQAARIHMVEYQKNMVCPHAHILLISRPENSPLTAEDVNRLFSAELPDIEKHPQRYETEVMCMLHGSCRDANPDCPCMKNGKCSKKFPKSLSEETTMVEREYSNYKRCMRPPGELMIGRKVWNNGTVNQWVVPYNPFLSQKYNWHINGEVCATTKAVQYMYKYVYKGAGMTMVTIQGETYGQSLNEILQSLSA</sequence>